<evidence type="ECO:0000313" key="1">
    <source>
        <dbReference type="EMBL" id="AHJ10775.1"/>
    </source>
</evidence>
<organism evidence="1 2">
    <name type="scientific">Rhizobium phage vB_RglS_P106B</name>
    <dbReference type="NCBI Taxonomy" id="1458697"/>
    <lineage>
        <taxon>Viruses</taxon>
        <taxon>Duplodnaviria</taxon>
        <taxon>Heunggongvirae</taxon>
        <taxon>Uroviricota</taxon>
        <taxon>Caudoviricetes</taxon>
        <taxon>Rigallicvirus</taxon>
        <taxon>Rigallicvirus P106B</taxon>
    </lineage>
</organism>
<name>W6E8K6_9CAUD</name>
<reference evidence="1 2" key="1">
    <citation type="journal article" date="2015" name="Microbiology">
        <title>Genomic and phenotypic characterization of Rhizobium gallicum phage vB_RglS_P106B.</title>
        <authorList>
            <person name="Halmillawewa A.P."/>
            <person name="Restrepo-Cordoba M."/>
            <person name="Yost C.K."/>
            <person name="Hynes M.F."/>
        </authorList>
    </citation>
    <scope>NUCLEOTIDE SEQUENCE [LARGE SCALE GENOMIC DNA]</scope>
</reference>
<protein>
    <submittedName>
        <fullName evidence="1">Uncharacterized protein</fullName>
    </submittedName>
</protein>
<dbReference type="EMBL" id="KF977490">
    <property type="protein sequence ID" value="AHJ10775.1"/>
    <property type="molecule type" value="Genomic_DNA"/>
</dbReference>
<gene>
    <name evidence="1" type="ORF">P106B_92</name>
</gene>
<dbReference type="GeneID" id="18503038"/>
<keyword evidence="2" id="KW-1185">Reference proteome</keyword>
<dbReference type="RefSeq" id="YP_009006018.1">
    <property type="nucleotide sequence ID" value="NC_023566.1"/>
</dbReference>
<proteinExistence type="predicted"/>
<sequence>MTVCADKTDRVHNALDMAYNALTVNTVKHVKALDAQCEIN</sequence>
<dbReference type="KEGG" id="vg:18503038"/>
<accession>W6E8K6</accession>
<dbReference type="Proteomes" id="UP000019367">
    <property type="component" value="Segment"/>
</dbReference>
<evidence type="ECO:0000313" key="2">
    <source>
        <dbReference type="Proteomes" id="UP000019367"/>
    </source>
</evidence>